<dbReference type="Proteomes" id="UP000265882">
    <property type="component" value="Unassembled WGS sequence"/>
</dbReference>
<dbReference type="InterPro" id="IPR004374">
    <property type="entry name" value="PrfB"/>
</dbReference>
<evidence type="ECO:0000256" key="2">
    <source>
        <dbReference type="ARBA" id="ARBA00022481"/>
    </source>
</evidence>
<evidence type="ECO:0000256" key="1">
    <source>
        <dbReference type="ARBA" id="ARBA00010835"/>
    </source>
</evidence>
<evidence type="ECO:0000256" key="4">
    <source>
        <dbReference type="HAMAP-Rule" id="MF_00094"/>
    </source>
</evidence>
<dbReference type="NCBIfam" id="TIGR00020">
    <property type="entry name" value="prfB"/>
    <property type="match status" value="1"/>
</dbReference>
<keyword evidence="3 4" id="KW-0648">Protein biosynthesis</keyword>
<evidence type="ECO:0000256" key="3">
    <source>
        <dbReference type="ARBA" id="ARBA00022917"/>
    </source>
</evidence>
<gene>
    <name evidence="4 7" type="primary">prfB</name>
    <name evidence="7" type="ORF">C4520_05825</name>
</gene>
<dbReference type="Gene3D" id="3.30.160.20">
    <property type="match status" value="1"/>
</dbReference>
<name>A0A3A4NT50_ABYX5</name>
<dbReference type="PANTHER" id="PTHR43116:SF3">
    <property type="entry name" value="CLASS I PEPTIDE CHAIN RELEASE FACTOR"/>
    <property type="match status" value="1"/>
</dbReference>
<dbReference type="PROSITE" id="PS00745">
    <property type="entry name" value="RF_PROK_I"/>
    <property type="match status" value="1"/>
</dbReference>
<dbReference type="Gene3D" id="3.30.70.1660">
    <property type="match status" value="1"/>
</dbReference>
<comment type="caution">
    <text evidence="7">The sequence shown here is derived from an EMBL/GenBank/DDBJ whole genome shotgun (WGS) entry which is preliminary data.</text>
</comment>
<keyword evidence="2 4" id="KW-0488">Methylation</keyword>
<organism evidence="7 8">
    <name type="scientific">Abyssobacteria bacterium (strain SURF_5)</name>
    <dbReference type="NCBI Taxonomy" id="2093360"/>
    <lineage>
        <taxon>Bacteria</taxon>
        <taxon>Pseudomonadati</taxon>
        <taxon>Candidatus Hydrogenedentota</taxon>
        <taxon>Candidatus Abyssobacteria</taxon>
    </lineage>
</organism>
<evidence type="ECO:0000259" key="6">
    <source>
        <dbReference type="PROSITE" id="PS00745"/>
    </source>
</evidence>
<dbReference type="Gene3D" id="1.20.58.410">
    <property type="entry name" value="Release factor"/>
    <property type="match status" value="1"/>
</dbReference>
<dbReference type="AlphaFoldDB" id="A0A3A4NT50"/>
<dbReference type="PANTHER" id="PTHR43116">
    <property type="entry name" value="PEPTIDE CHAIN RELEASE FACTOR 2"/>
    <property type="match status" value="1"/>
</dbReference>
<dbReference type="InterPro" id="IPR000352">
    <property type="entry name" value="Pep_chain_release_fac_I"/>
</dbReference>
<sequence>MSGIEKQSSASDFWDDPEAAQKTLRKMSALKESLRQIETLESRQIELAEFLELSEQEGDLSLEAEIRANLDQLEREVEDWIRRSTLTGETDSSGAIVTVHAGAGGTESCDWVSMLLRMYLRWAEQKGYATEVIDLLEGDEAGIKSVTFTVSGPYGYGYLKSENGVHRLVRISPFDANKRRHTSFASVEVLADVEDDIVVDINESDLRIDTYRASGAGGQHVNKTSSAVRITHLPTGIVAQCQNERSQHKNRSMAMKLLRAKLYAHYEKQRQAELAAQRGKQEEIAWGSQIRSYVLQPYQMVKDHRTGIEAGNVGAVLDGDLDAFISGYLQSRIAK</sequence>
<evidence type="ECO:0000313" key="7">
    <source>
        <dbReference type="EMBL" id="RJP23607.1"/>
    </source>
</evidence>
<evidence type="ECO:0000313" key="8">
    <source>
        <dbReference type="Proteomes" id="UP000265882"/>
    </source>
</evidence>
<dbReference type="GO" id="GO:0016149">
    <property type="term" value="F:translation release factor activity, codon specific"/>
    <property type="evidence" value="ECO:0007669"/>
    <property type="project" value="UniProtKB-UniRule"/>
</dbReference>
<comment type="function">
    <text evidence="4">Peptide chain release factor 2 directs the termination of translation in response to the peptide chain termination codons UGA and UAA.</text>
</comment>
<dbReference type="Pfam" id="PF00472">
    <property type="entry name" value="RF-1"/>
    <property type="match status" value="1"/>
</dbReference>
<comment type="PTM">
    <text evidence="4">Methylated by PrmC. Methylation increases the termination efficiency of RF2.</text>
</comment>
<comment type="similarity">
    <text evidence="1 4">Belongs to the prokaryotic/mitochondrial release factor family.</text>
</comment>
<accession>A0A3A4NT50</accession>
<feature type="domain" description="Prokaryotic-type class I peptide chain release factors" evidence="6">
    <location>
        <begin position="212"/>
        <end position="228"/>
    </location>
</feature>
<feature type="modified residue" description="N5-methylglutamine" evidence="4">
    <location>
        <position position="219"/>
    </location>
</feature>
<dbReference type="FunFam" id="3.30.160.20:FF:000010">
    <property type="entry name" value="Peptide chain release factor 2"/>
    <property type="match status" value="1"/>
</dbReference>
<keyword evidence="4" id="KW-0963">Cytoplasm</keyword>
<dbReference type="InterPro" id="IPR005139">
    <property type="entry name" value="PCRF"/>
</dbReference>
<proteinExistence type="inferred from homology"/>
<dbReference type="Pfam" id="PF03462">
    <property type="entry name" value="PCRF"/>
    <property type="match status" value="1"/>
</dbReference>
<dbReference type="EMBL" id="QZKU01000044">
    <property type="protein sequence ID" value="RJP23607.1"/>
    <property type="molecule type" value="Genomic_DNA"/>
</dbReference>
<dbReference type="InterPro" id="IPR045853">
    <property type="entry name" value="Pep_chain_release_fac_I_sf"/>
</dbReference>
<dbReference type="HAMAP" id="MF_00094">
    <property type="entry name" value="Rel_fac_2"/>
    <property type="match status" value="1"/>
</dbReference>
<dbReference type="GO" id="GO:0005737">
    <property type="term" value="C:cytoplasm"/>
    <property type="evidence" value="ECO:0007669"/>
    <property type="project" value="UniProtKB-SubCell"/>
</dbReference>
<dbReference type="SUPFAM" id="SSF75620">
    <property type="entry name" value="Release factor"/>
    <property type="match status" value="1"/>
</dbReference>
<protein>
    <recommendedName>
        <fullName evidence="4 5">Peptide chain release factor 2</fullName>
        <shortName evidence="4">RF-2</shortName>
    </recommendedName>
</protein>
<reference evidence="7 8" key="1">
    <citation type="journal article" date="2017" name="ISME J.">
        <title>Energy and carbon metabolisms in a deep terrestrial subsurface fluid microbial community.</title>
        <authorList>
            <person name="Momper L."/>
            <person name="Jungbluth S.P."/>
            <person name="Lee M.D."/>
            <person name="Amend J.P."/>
        </authorList>
    </citation>
    <scope>NUCLEOTIDE SEQUENCE [LARGE SCALE GENOMIC DNA]</scope>
    <source>
        <strain evidence="7">SURF_5</strain>
    </source>
</reference>
<dbReference type="SMART" id="SM00937">
    <property type="entry name" value="PCRF"/>
    <property type="match status" value="1"/>
</dbReference>
<evidence type="ECO:0000256" key="5">
    <source>
        <dbReference type="NCBIfam" id="TIGR00020"/>
    </source>
</evidence>
<comment type="subcellular location">
    <subcellularLocation>
        <location evidence="4">Cytoplasm</location>
    </subcellularLocation>
</comment>